<proteinExistence type="inferred from homology"/>
<evidence type="ECO:0000259" key="3">
    <source>
        <dbReference type="SMART" id="SM01329"/>
    </source>
</evidence>
<dbReference type="SUPFAM" id="SSF53659">
    <property type="entry name" value="Isocitrate/Isopropylmalate dehydrogenase-like"/>
    <property type="match status" value="1"/>
</dbReference>
<feature type="domain" description="Isopropylmalate dehydrogenase-like" evidence="3">
    <location>
        <begin position="1"/>
        <end position="269"/>
    </location>
</feature>
<comment type="caution">
    <text evidence="4">The sequence shown here is derived from an EMBL/GenBank/DDBJ whole genome shotgun (WGS) entry which is preliminary data.</text>
</comment>
<dbReference type="PANTHER" id="PTHR11835:SF34">
    <property type="entry name" value="ISOCITRATE DEHYDROGENASE [NAD] SUBUNIT ALPHA, MITOCHONDRIAL"/>
    <property type="match status" value="1"/>
</dbReference>
<dbReference type="Gene3D" id="3.40.718.10">
    <property type="entry name" value="Isopropylmalate Dehydrogenase"/>
    <property type="match status" value="1"/>
</dbReference>
<evidence type="ECO:0000256" key="2">
    <source>
        <dbReference type="ARBA" id="ARBA00023002"/>
    </source>
</evidence>
<gene>
    <name evidence="4" type="ORF">S01H1_28258</name>
</gene>
<evidence type="ECO:0000256" key="1">
    <source>
        <dbReference type="ARBA" id="ARBA00007769"/>
    </source>
</evidence>
<organism evidence="4">
    <name type="scientific">marine sediment metagenome</name>
    <dbReference type="NCBI Taxonomy" id="412755"/>
    <lineage>
        <taxon>unclassified sequences</taxon>
        <taxon>metagenomes</taxon>
        <taxon>ecological metagenomes</taxon>
    </lineage>
</organism>
<feature type="non-terminal residue" evidence="4">
    <location>
        <position position="279"/>
    </location>
</feature>
<dbReference type="GO" id="GO:0006102">
    <property type="term" value="P:isocitrate metabolic process"/>
    <property type="evidence" value="ECO:0007669"/>
    <property type="project" value="TreeGrafter"/>
</dbReference>
<dbReference type="GO" id="GO:0006099">
    <property type="term" value="P:tricarboxylic acid cycle"/>
    <property type="evidence" value="ECO:0007669"/>
    <property type="project" value="TreeGrafter"/>
</dbReference>
<comment type="similarity">
    <text evidence="1">Belongs to the isocitrate and isopropylmalate dehydrogenases family.</text>
</comment>
<accession>X0U6I4</accession>
<keyword evidence="2" id="KW-0560">Oxidoreductase</keyword>
<dbReference type="GO" id="GO:0004449">
    <property type="term" value="F:isocitrate dehydrogenase (NAD+) activity"/>
    <property type="evidence" value="ECO:0007669"/>
    <property type="project" value="TreeGrafter"/>
</dbReference>
<sequence length="279" mass="30836">MKAIPDEVLEEVKKCHVLLKGPTTTPRKGDKWPNIESANVSMRRELDLFANVRPVKVSKFGIDWMFFRENTEGAYVLGSKGINVTDDLSVDFKVITSQGAERIIRLAFDYAKDNAINKVTVVTKANIVKTTDGKFLAIAEKVAKDYPSVEWDDWYIDIMTAKLIDPARRSQFKVFVAPNLYGDIITDEAAQIQGGVGTAGSANIGKRYAMFEAIHGSAPRMVEEGRAQYANPSSMIKAASLLLNHIGFQELSKKLDMALDISATYEKKVILTGRPDGAT</sequence>
<dbReference type="InterPro" id="IPR024084">
    <property type="entry name" value="IsoPropMal-DH-like_dom"/>
</dbReference>
<name>X0U6I4_9ZZZZ</name>
<evidence type="ECO:0000313" key="4">
    <source>
        <dbReference type="EMBL" id="GAF95947.1"/>
    </source>
</evidence>
<dbReference type="AlphaFoldDB" id="X0U6I4"/>
<dbReference type="Pfam" id="PF00180">
    <property type="entry name" value="Iso_dh"/>
    <property type="match status" value="1"/>
</dbReference>
<dbReference type="EMBL" id="BARS01017259">
    <property type="protein sequence ID" value="GAF95947.1"/>
    <property type="molecule type" value="Genomic_DNA"/>
</dbReference>
<dbReference type="SMART" id="SM01329">
    <property type="entry name" value="Iso_dh"/>
    <property type="match status" value="1"/>
</dbReference>
<protein>
    <recommendedName>
        <fullName evidence="3">Isopropylmalate dehydrogenase-like domain-containing protein</fullName>
    </recommendedName>
</protein>
<dbReference type="PANTHER" id="PTHR11835">
    <property type="entry name" value="DECARBOXYLATING DEHYDROGENASES-ISOCITRATE, ISOPROPYLMALATE, TARTRATE"/>
    <property type="match status" value="1"/>
</dbReference>
<reference evidence="4" key="1">
    <citation type="journal article" date="2014" name="Front. Microbiol.">
        <title>High frequency of phylogenetically diverse reductive dehalogenase-homologous genes in deep subseafloor sedimentary metagenomes.</title>
        <authorList>
            <person name="Kawai M."/>
            <person name="Futagami T."/>
            <person name="Toyoda A."/>
            <person name="Takaki Y."/>
            <person name="Nishi S."/>
            <person name="Hori S."/>
            <person name="Arai W."/>
            <person name="Tsubouchi T."/>
            <person name="Morono Y."/>
            <person name="Uchiyama I."/>
            <person name="Ito T."/>
            <person name="Fujiyama A."/>
            <person name="Inagaki F."/>
            <person name="Takami H."/>
        </authorList>
    </citation>
    <scope>NUCLEOTIDE SEQUENCE</scope>
    <source>
        <strain evidence="4">Expedition CK06-06</strain>
    </source>
</reference>